<dbReference type="GO" id="GO:0009244">
    <property type="term" value="P:lipopolysaccharide core region biosynthetic process"/>
    <property type="evidence" value="ECO:0007669"/>
    <property type="project" value="TreeGrafter"/>
</dbReference>
<keyword evidence="1" id="KW-0328">Glycosyltransferase</keyword>
<proteinExistence type="predicted"/>
<evidence type="ECO:0000256" key="2">
    <source>
        <dbReference type="ARBA" id="ARBA00022679"/>
    </source>
</evidence>
<keyword evidence="2 3" id="KW-0808">Transferase</keyword>
<evidence type="ECO:0000256" key="1">
    <source>
        <dbReference type="ARBA" id="ARBA00022676"/>
    </source>
</evidence>
<evidence type="ECO:0000313" key="4">
    <source>
        <dbReference type="Proteomes" id="UP000287352"/>
    </source>
</evidence>
<accession>A0A401ZTW2</accession>
<keyword evidence="4" id="KW-1185">Reference proteome</keyword>
<dbReference type="CDD" id="cd03789">
    <property type="entry name" value="GT9_LPS_heptosyltransferase"/>
    <property type="match status" value="1"/>
</dbReference>
<protein>
    <submittedName>
        <fullName evidence="3">Glycosyl transferase</fullName>
    </submittedName>
</protein>
<dbReference type="InterPro" id="IPR002201">
    <property type="entry name" value="Glyco_trans_9"/>
</dbReference>
<sequence length="305" mass="33291">MRILMIRPGALGDTLLVVPILQALQEQYAPCEILFVGNTALLPLLQATGPVTATFDYEEPRWGRLFIPHHMTTRPLLAGLPEQIDWAICWLQDTEGVVERNLRAAAIPRVTVAPGKPAMNDTLHCVDHLARTLALPGLLSHQHAYLADCFPGEEDLPLQRAQIAIHPGSGGKEKCWPPAAFAQVITGLWERERAVVLLGGPAEHERVSLLQELLPVPPFQGALTLWLNLPLLQLAQQLRRCYCYLGNDSGITHLAALSGLPTIALFGPSNPLHWHPIGPTVTILAASELSSLLPTQVLKQIALFG</sequence>
<dbReference type="InterPro" id="IPR051199">
    <property type="entry name" value="LPS_LOS_Heptosyltrfase"/>
</dbReference>
<dbReference type="EMBL" id="BIFR01000001">
    <property type="protein sequence ID" value="GCE10236.1"/>
    <property type="molecule type" value="Genomic_DNA"/>
</dbReference>
<dbReference type="Pfam" id="PF01075">
    <property type="entry name" value="Glyco_transf_9"/>
    <property type="match status" value="1"/>
</dbReference>
<reference evidence="4" key="1">
    <citation type="submission" date="2018-12" db="EMBL/GenBank/DDBJ databases">
        <title>Tengunoibacter tsumagoiensis gen. nov., sp. nov., Dictyobacter kobayashii sp. nov., D. alpinus sp. nov., and D. joshuensis sp. nov. and description of Dictyobacteraceae fam. nov. within the order Ktedonobacterales isolated from Tengu-no-mugimeshi.</title>
        <authorList>
            <person name="Wang C.M."/>
            <person name="Zheng Y."/>
            <person name="Sakai Y."/>
            <person name="Toyoda A."/>
            <person name="Minakuchi Y."/>
            <person name="Abe K."/>
            <person name="Yokota A."/>
            <person name="Yabe S."/>
        </authorList>
    </citation>
    <scope>NUCLEOTIDE SEQUENCE [LARGE SCALE GENOMIC DNA]</scope>
    <source>
        <strain evidence="4">Uno3</strain>
    </source>
</reference>
<evidence type="ECO:0000313" key="3">
    <source>
        <dbReference type="EMBL" id="GCE10236.1"/>
    </source>
</evidence>
<dbReference type="RefSeq" id="WP_161975175.1">
    <property type="nucleotide sequence ID" value="NZ_BIFR01000001.1"/>
</dbReference>
<dbReference type="SUPFAM" id="SSF53756">
    <property type="entry name" value="UDP-Glycosyltransferase/glycogen phosphorylase"/>
    <property type="match status" value="1"/>
</dbReference>
<dbReference type="GO" id="GO:0008713">
    <property type="term" value="F:ADP-heptose-lipopolysaccharide heptosyltransferase activity"/>
    <property type="evidence" value="ECO:0007669"/>
    <property type="project" value="TreeGrafter"/>
</dbReference>
<dbReference type="Proteomes" id="UP000287352">
    <property type="component" value="Unassembled WGS sequence"/>
</dbReference>
<organism evidence="3 4">
    <name type="scientific">Tengunoibacter tsumagoiensis</name>
    <dbReference type="NCBI Taxonomy" id="2014871"/>
    <lineage>
        <taxon>Bacteria</taxon>
        <taxon>Bacillati</taxon>
        <taxon>Chloroflexota</taxon>
        <taxon>Ktedonobacteria</taxon>
        <taxon>Ktedonobacterales</taxon>
        <taxon>Dictyobacteraceae</taxon>
        <taxon>Tengunoibacter</taxon>
    </lineage>
</organism>
<dbReference type="PANTHER" id="PTHR30160:SF23">
    <property type="match status" value="1"/>
</dbReference>
<dbReference type="Gene3D" id="3.40.50.2000">
    <property type="entry name" value="Glycogen Phosphorylase B"/>
    <property type="match status" value="2"/>
</dbReference>
<comment type="caution">
    <text evidence="3">The sequence shown here is derived from an EMBL/GenBank/DDBJ whole genome shotgun (WGS) entry which is preliminary data.</text>
</comment>
<dbReference type="PANTHER" id="PTHR30160">
    <property type="entry name" value="TETRAACYLDISACCHARIDE 4'-KINASE-RELATED"/>
    <property type="match status" value="1"/>
</dbReference>
<dbReference type="AlphaFoldDB" id="A0A401ZTW2"/>
<name>A0A401ZTW2_9CHLR</name>
<gene>
    <name evidence="3" type="ORF">KTT_00950</name>
</gene>
<dbReference type="GO" id="GO:0005829">
    <property type="term" value="C:cytosol"/>
    <property type="evidence" value="ECO:0007669"/>
    <property type="project" value="TreeGrafter"/>
</dbReference>